<dbReference type="PATRIC" id="fig|1263868.3.peg.2678"/>
<dbReference type="AlphaFoldDB" id="M5S658"/>
<feature type="region of interest" description="Disordered" evidence="1">
    <location>
        <begin position="1"/>
        <end position="42"/>
    </location>
</feature>
<feature type="compositionally biased region" description="Polar residues" evidence="1">
    <location>
        <begin position="15"/>
        <end position="24"/>
    </location>
</feature>
<comment type="caution">
    <text evidence="2">The sequence shown here is derived from an EMBL/GenBank/DDBJ whole genome shotgun (WGS) entry which is preliminary data.</text>
</comment>
<organism evidence="2 3">
    <name type="scientific">Rhodopirellula europaea SH398</name>
    <dbReference type="NCBI Taxonomy" id="1263868"/>
    <lineage>
        <taxon>Bacteria</taxon>
        <taxon>Pseudomonadati</taxon>
        <taxon>Planctomycetota</taxon>
        <taxon>Planctomycetia</taxon>
        <taxon>Pirellulales</taxon>
        <taxon>Pirellulaceae</taxon>
        <taxon>Rhodopirellula</taxon>
    </lineage>
</organism>
<evidence type="ECO:0000313" key="2">
    <source>
        <dbReference type="EMBL" id="EMI26980.1"/>
    </source>
</evidence>
<accession>M5S658</accession>
<proteinExistence type="predicted"/>
<protein>
    <submittedName>
        <fullName evidence="2">Uncharacterized protein</fullName>
    </submittedName>
</protein>
<gene>
    <name evidence="2" type="ORF">RESH_02463</name>
</gene>
<evidence type="ECO:0000313" key="3">
    <source>
        <dbReference type="Proteomes" id="UP000011996"/>
    </source>
</evidence>
<reference evidence="2 3" key="1">
    <citation type="journal article" date="2013" name="Mar. Genomics">
        <title>Expression of sulfatases in Rhodopirellula baltica and the diversity of sulfatases in the genus Rhodopirellula.</title>
        <authorList>
            <person name="Wegner C.E."/>
            <person name="Richter-Heitmann T."/>
            <person name="Klindworth A."/>
            <person name="Klockow C."/>
            <person name="Richter M."/>
            <person name="Achstetter T."/>
            <person name="Glockner F.O."/>
            <person name="Harder J."/>
        </authorList>
    </citation>
    <scope>NUCLEOTIDE SEQUENCE [LARGE SCALE GENOMIC DNA]</scope>
    <source>
        <strain evidence="2 3">SH398</strain>
    </source>
</reference>
<name>M5S658_9BACT</name>
<dbReference type="EMBL" id="ANOF01000078">
    <property type="protein sequence ID" value="EMI26980.1"/>
    <property type="molecule type" value="Genomic_DNA"/>
</dbReference>
<evidence type="ECO:0000256" key="1">
    <source>
        <dbReference type="SAM" id="MobiDB-lite"/>
    </source>
</evidence>
<dbReference type="Proteomes" id="UP000011996">
    <property type="component" value="Unassembled WGS sequence"/>
</dbReference>
<dbReference type="STRING" id="1263868.RESH_02463"/>
<sequence length="42" mass="4846">MAWNRHPIAAAITAPDSNTQSSHQYDWPKRAQPLMKGPRRME</sequence>